<dbReference type="PANTHER" id="PTHR31956:SF1">
    <property type="entry name" value="NON-SPECIFIC PHOSPHOLIPASE C1"/>
    <property type="match status" value="1"/>
</dbReference>
<keyword evidence="4" id="KW-0134">Cell wall</keyword>
<evidence type="ECO:0000256" key="2">
    <source>
        <dbReference type="ARBA" id="ARBA00009717"/>
    </source>
</evidence>
<evidence type="ECO:0000256" key="1">
    <source>
        <dbReference type="ARBA" id="ARBA00004191"/>
    </source>
</evidence>
<dbReference type="InterPro" id="IPR006311">
    <property type="entry name" value="TAT_signal"/>
</dbReference>
<protein>
    <recommendedName>
        <fullName evidence="3">phospholipase C</fullName>
        <ecNumber evidence="3">3.1.4.3</ecNumber>
    </recommendedName>
</protein>
<feature type="domain" description="Bacterial phospholipase C C-terminal" evidence="9">
    <location>
        <begin position="636"/>
        <end position="704"/>
    </location>
</feature>
<dbReference type="OrthoDB" id="4181857at2"/>
<evidence type="ECO:0000256" key="4">
    <source>
        <dbReference type="ARBA" id="ARBA00022512"/>
    </source>
</evidence>
<comment type="similarity">
    <text evidence="2">Belongs to the bacterial phospholipase C family.</text>
</comment>
<comment type="caution">
    <text evidence="10">The sequence shown here is derived from an EMBL/GenBank/DDBJ whole genome shotgun (WGS) entry which is preliminary data.</text>
</comment>
<keyword evidence="4" id="KW-0964">Secreted</keyword>
<evidence type="ECO:0000256" key="7">
    <source>
        <dbReference type="ARBA" id="ARBA00048421"/>
    </source>
</evidence>
<dbReference type="PANTHER" id="PTHR31956">
    <property type="entry name" value="NON-SPECIFIC PHOSPHOLIPASE C4-RELATED"/>
    <property type="match status" value="1"/>
</dbReference>
<dbReference type="InterPro" id="IPR007312">
    <property type="entry name" value="Phosphoesterase"/>
</dbReference>
<evidence type="ECO:0000256" key="5">
    <source>
        <dbReference type="ARBA" id="ARBA00022801"/>
    </source>
</evidence>
<name>A0A6P2CAX8_9ACTN</name>
<dbReference type="AlphaFoldDB" id="A0A6P2CAX8"/>
<dbReference type="GO" id="GO:0016042">
    <property type="term" value="P:lipid catabolic process"/>
    <property type="evidence" value="ECO:0007669"/>
    <property type="project" value="InterPro"/>
</dbReference>
<dbReference type="Pfam" id="PF04185">
    <property type="entry name" value="Phosphoesterase"/>
    <property type="match status" value="1"/>
</dbReference>
<comment type="catalytic activity">
    <reaction evidence="7">
        <text>a 1,2-diacyl-sn-glycero-3-phosphocholine + H2O = phosphocholine + a 1,2-diacyl-sn-glycerol + H(+)</text>
        <dbReference type="Rhea" id="RHEA:10604"/>
        <dbReference type="ChEBI" id="CHEBI:15377"/>
        <dbReference type="ChEBI" id="CHEBI:15378"/>
        <dbReference type="ChEBI" id="CHEBI:17815"/>
        <dbReference type="ChEBI" id="CHEBI:57643"/>
        <dbReference type="ChEBI" id="CHEBI:295975"/>
        <dbReference type="EC" id="3.1.4.3"/>
    </reaction>
    <physiologicalReaction direction="left-to-right" evidence="7">
        <dbReference type="Rhea" id="RHEA:10605"/>
    </physiologicalReaction>
</comment>
<dbReference type="Proteomes" id="UP000460272">
    <property type="component" value="Unassembled WGS sequence"/>
</dbReference>
<feature type="domain" description="Bacterial phospholipase C C-terminal" evidence="9">
    <location>
        <begin position="522"/>
        <end position="610"/>
    </location>
</feature>
<proteinExistence type="inferred from homology"/>
<evidence type="ECO:0000256" key="8">
    <source>
        <dbReference type="SAM" id="MobiDB-lite"/>
    </source>
</evidence>
<comment type="subcellular location">
    <subcellularLocation>
        <location evidence="1">Secreted</location>
        <location evidence="1">Cell wall</location>
    </subcellularLocation>
</comment>
<evidence type="ECO:0000259" key="9">
    <source>
        <dbReference type="Pfam" id="PF05506"/>
    </source>
</evidence>
<dbReference type="EMBL" id="RPFW01000001">
    <property type="protein sequence ID" value="TVZ07506.1"/>
    <property type="molecule type" value="Genomic_DNA"/>
</dbReference>
<dbReference type="InterPro" id="IPR017850">
    <property type="entry name" value="Alkaline_phosphatase_core_sf"/>
</dbReference>
<dbReference type="InterPro" id="IPR008475">
    <property type="entry name" value="PLipase_C_C"/>
</dbReference>
<dbReference type="GO" id="GO:0034480">
    <property type="term" value="F:phosphatidylcholine phospholipase C activity"/>
    <property type="evidence" value="ECO:0007669"/>
    <property type="project" value="UniProtKB-EC"/>
</dbReference>
<dbReference type="PROSITE" id="PS51318">
    <property type="entry name" value="TAT"/>
    <property type="match status" value="1"/>
</dbReference>
<reference evidence="10 11" key="1">
    <citation type="submission" date="2018-11" db="EMBL/GenBank/DDBJ databases">
        <title>Trebonia kvetii gen.nov., sp.nov., a novel acidophilic actinobacterium, and proposal of the new actinobacterial family Treboniaceae fam. nov.</title>
        <authorList>
            <person name="Rapoport D."/>
            <person name="Sagova-Mareckova M."/>
            <person name="Sedlacek I."/>
            <person name="Provaznik J."/>
            <person name="Kralova S."/>
            <person name="Pavlinic D."/>
            <person name="Benes V."/>
            <person name="Kopecky J."/>
        </authorList>
    </citation>
    <scope>NUCLEOTIDE SEQUENCE [LARGE SCALE GENOMIC DNA]</scope>
    <source>
        <strain evidence="10 11">15Tr583</strain>
    </source>
</reference>
<evidence type="ECO:0000256" key="3">
    <source>
        <dbReference type="ARBA" id="ARBA00012018"/>
    </source>
</evidence>
<dbReference type="Gene3D" id="3.40.720.10">
    <property type="entry name" value="Alkaline Phosphatase, subunit A"/>
    <property type="match status" value="2"/>
</dbReference>
<dbReference type="InterPro" id="IPR017767">
    <property type="entry name" value="PC-PLC"/>
</dbReference>
<dbReference type="NCBIfam" id="TIGR03396">
    <property type="entry name" value="PC_PLC"/>
    <property type="match status" value="1"/>
</dbReference>
<accession>A0A6P2CAX8</accession>
<organism evidence="10 11">
    <name type="scientific">Trebonia kvetii</name>
    <dbReference type="NCBI Taxonomy" id="2480626"/>
    <lineage>
        <taxon>Bacteria</taxon>
        <taxon>Bacillati</taxon>
        <taxon>Actinomycetota</taxon>
        <taxon>Actinomycetes</taxon>
        <taxon>Streptosporangiales</taxon>
        <taxon>Treboniaceae</taxon>
        <taxon>Trebonia</taxon>
    </lineage>
</organism>
<dbReference type="EC" id="3.1.4.3" evidence="3"/>
<keyword evidence="11" id="KW-1185">Reference proteome</keyword>
<evidence type="ECO:0000256" key="6">
    <source>
        <dbReference type="ARBA" id="ARBA00023026"/>
    </source>
</evidence>
<keyword evidence="5" id="KW-0378">Hydrolase</keyword>
<sequence length="706" mass="75912">MDKGSRSEDDAESVPPGTDYRSAAPFKASVSRRRFLQVGGALAGAAAIGAGASQLPGLTGRTRAGAATGTIADLKHVVILMQENRSFDHYYGTLQGVRGFADKQVLKYQNGTTIFQQPDKSRTDLGYLLPFHMDSTTVDAQNAGDLDHSWSGDHSARNGGLWNDWVPSKTEQTMGYFTRNDLPFNYALADAFTICDGYHQSILGPTSPNRMYFWTGTSSGWTSNPPDYTVEFTNVTTYPELLLNAGISWQVYTNHEVGDGSGANGWVGDYGDNPLWFYQQYQTSMKATTTAGQQLAVQGAVQPWQANAGTALGPNHVNHVLAQFIADCAAGTIPQVSWVVAPYEYSEHPAASPSYGAHYTRTVLEALMSNQALWETTALFITYDEHDGYFDHVPPPAPETSVTNEFIGGLPIGFGPRVPMIICSPWTRGGFVDSNTYDHTSMLRFLETWTGVSAPNITAWRRSLTGDLTAAFDFTSPDFSIPTLPDTVPLITQSDAEKSFPAVNPPAEGAQTAPAQETGTRPHRPSTHTPHADVAVNRSAFTVTATMSSTGYVGVSLAVYPDKYLAASATPFTVVQGSNKTYTWTATKKNKYGYAFSVYGPDRFVRSFAGAIVAASTTTGQVPRVSAGLITGTAPSVQLTLANDGSTAVVYTLTVNAYAGTTQQVTVGANGSSTVNWPVDSNGYYDVIITTNTTDGFTRRYAGRIG</sequence>
<feature type="region of interest" description="Disordered" evidence="8">
    <location>
        <begin position="1"/>
        <end position="22"/>
    </location>
</feature>
<feature type="region of interest" description="Disordered" evidence="8">
    <location>
        <begin position="499"/>
        <end position="531"/>
    </location>
</feature>
<evidence type="ECO:0000313" key="10">
    <source>
        <dbReference type="EMBL" id="TVZ07506.1"/>
    </source>
</evidence>
<gene>
    <name evidence="10" type="ORF">EAS64_07450</name>
</gene>
<dbReference type="Pfam" id="PF05506">
    <property type="entry name" value="PLipase_C_C"/>
    <property type="match status" value="2"/>
</dbReference>
<keyword evidence="6" id="KW-0843">Virulence</keyword>
<evidence type="ECO:0000313" key="11">
    <source>
        <dbReference type="Proteomes" id="UP000460272"/>
    </source>
</evidence>